<keyword evidence="2" id="KW-0813">Transport</keyword>
<dbReference type="NCBIfam" id="TIGR04056">
    <property type="entry name" value="OMP_RagA_SusC"/>
    <property type="match status" value="1"/>
</dbReference>
<dbReference type="Proteomes" id="UP000501802">
    <property type="component" value="Chromosome"/>
</dbReference>
<sequence>MLHEITRNSGYAFVYKLEWLKRASRIDLNINNKDLEGALAEVFKNQPFTYTIVEKTVVLKLKEASETGLKQAQDTTTIRILGRVMEVKDPPIPLPGASITIKGSQKGATTDVDGVFELRVPKQSTLLISMVGYKTQEYVARSEQANVIISLVEDLKVLDQVVVTGFATQKVKEIASSVAVINMENIENKPVTQLSQALQGGGTGIQVAQSTGLVGGDKGSITIRGIATIGNASPLVLVDGVPFDMNNLDPNTIASITVLKDAASASMYGARGANGVILITTKRGVAGAPNIEYNGFLGIQKPVYQPDFVDAATWMQMNNQASANSGGGNLYSQGAIDSTRSGIDPIRYPNTRWADLILRKSAPIQQHSILVSGGNTAARFSLSVNHTQQVGHLLNLREQQSSYRRTTVRANTTVDLLKNLFVYMDVFASRSDQNEPTANSASRNTAYVYGKLFTISPNVVSKYPSKPEVRPNYTYYGNYGESWNLTAILEQGGGITRSRDEAIINMRPQWEIFPNLKLNGQASYRVTSGLDRIDRDAYVFFDYFSEKQSGVPYTNEKTATLTGRENYFYFGGNLDYKLSLGKHSLNAIAGYTQELRTYESWKDVAIRSVFAKAYYSYKDRYLVEAGVRRDGSSLFGEGNKWGYFPSLAVGWNIDQEPFFHIPFISAWKLRASYGTLGNNSIDPYLYQSTINNDGTEQIIGNSALKWERSNVLNIATDISLFRGLDLMLEWFDKTTRDVIISAQPLYTGGIGVNNNNNRMPPVNTASVRVQGIEASVKYHARISQDFSFNFGLGYTHNKSRILKLIGNNNSIIDGNTIMRIGGAMKESYGYATKGLLREQDITDTMVVKLQGQKAGDIHFLDINKDGIISDLDRVPLGSTQPKDIFFGNLGFKYRNFDFDALVSGQAGSPRFYTGLVSIPLNVGGESGTPQRYHLDYWTTEHQDARLPRLTLTPGSNNNFSDFFRLNGAFVRVRYIQIGYTLPKGMVKAIRGQSVRLYLNAQNPFTFSKVKLIDPETGGDQTAVPLMKVFTGGINIKF</sequence>
<keyword evidence="5" id="KW-1185">Reference proteome</keyword>
<gene>
    <name evidence="4" type="ORF">G8759_10270</name>
</gene>
<dbReference type="Gene3D" id="2.60.40.1120">
    <property type="entry name" value="Carboxypeptidase-like, regulatory domain"/>
    <property type="match status" value="1"/>
</dbReference>
<dbReference type="EMBL" id="CP050063">
    <property type="protein sequence ID" value="QIP12982.1"/>
    <property type="molecule type" value="Genomic_DNA"/>
</dbReference>
<dbReference type="Pfam" id="PF07715">
    <property type="entry name" value="Plug"/>
    <property type="match status" value="1"/>
</dbReference>
<dbReference type="AlphaFoldDB" id="A0A6G9AKI4"/>
<dbReference type="SUPFAM" id="SSF56935">
    <property type="entry name" value="Porins"/>
    <property type="match status" value="1"/>
</dbReference>
<dbReference type="InterPro" id="IPR023997">
    <property type="entry name" value="TonB-dep_OMP_SusC/RagA_CS"/>
</dbReference>
<dbReference type="InterPro" id="IPR037066">
    <property type="entry name" value="Plug_dom_sf"/>
</dbReference>
<feature type="domain" description="TonB-dependent receptor plug" evidence="3">
    <location>
        <begin position="171"/>
        <end position="276"/>
    </location>
</feature>
<dbReference type="GO" id="GO:0015344">
    <property type="term" value="F:siderophore uptake transmembrane transporter activity"/>
    <property type="evidence" value="ECO:0007669"/>
    <property type="project" value="TreeGrafter"/>
</dbReference>
<dbReference type="Gene3D" id="2.170.130.10">
    <property type="entry name" value="TonB-dependent receptor, plug domain"/>
    <property type="match status" value="1"/>
</dbReference>
<evidence type="ECO:0000256" key="2">
    <source>
        <dbReference type="PROSITE-ProRule" id="PRU01360"/>
    </source>
</evidence>
<dbReference type="KEGG" id="spib:G8759_10270"/>
<organism evidence="4 5">
    <name type="scientific">Spirosoma aureum</name>
    <dbReference type="NCBI Taxonomy" id="2692134"/>
    <lineage>
        <taxon>Bacteria</taxon>
        <taxon>Pseudomonadati</taxon>
        <taxon>Bacteroidota</taxon>
        <taxon>Cytophagia</taxon>
        <taxon>Cytophagales</taxon>
        <taxon>Cytophagaceae</taxon>
        <taxon>Spirosoma</taxon>
    </lineage>
</organism>
<dbReference type="InterPro" id="IPR023996">
    <property type="entry name" value="TonB-dep_OMP_SusC/RagA"/>
</dbReference>
<dbReference type="Pfam" id="PF13715">
    <property type="entry name" value="CarbopepD_reg_2"/>
    <property type="match status" value="1"/>
</dbReference>
<dbReference type="InterPro" id="IPR039426">
    <property type="entry name" value="TonB-dep_rcpt-like"/>
</dbReference>
<dbReference type="InterPro" id="IPR008969">
    <property type="entry name" value="CarboxyPept-like_regulatory"/>
</dbReference>
<evidence type="ECO:0000313" key="5">
    <source>
        <dbReference type="Proteomes" id="UP000501802"/>
    </source>
</evidence>
<dbReference type="PANTHER" id="PTHR30069">
    <property type="entry name" value="TONB-DEPENDENT OUTER MEMBRANE RECEPTOR"/>
    <property type="match status" value="1"/>
</dbReference>
<proteinExistence type="inferred from homology"/>
<keyword evidence="2" id="KW-0472">Membrane</keyword>
<comment type="similarity">
    <text evidence="2">Belongs to the TonB-dependent receptor family.</text>
</comment>
<dbReference type="NCBIfam" id="TIGR04057">
    <property type="entry name" value="SusC_RagA_signa"/>
    <property type="match status" value="1"/>
</dbReference>
<dbReference type="SUPFAM" id="SSF49464">
    <property type="entry name" value="Carboxypeptidase regulatory domain-like"/>
    <property type="match status" value="1"/>
</dbReference>
<dbReference type="PROSITE" id="PS52016">
    <property type="entry name" value="TONB_DEPENDENT_REC_3"/>
    <property type="match status" value="1"/>
</dbReference>
<dbReference type="GO" id="GO:0044718">
    <property type="term" value="P:siderophore transmembrane transport"/>
    <property type="evidence" value="ECO:0007669"/>
    <property type="project" value="TreeGrafter"/>
</dbReference>
<dbReference type="GO" id="GO:0009279">
    <property type="term" value="C:cell outer membrane"/>
    <property type="evidence" value="ECO:0007669"/>
    <property type="project" value="UniProtKB-SubCell"/>
</dbReference>
<keyword evidence="2" id="KW-1134">Transmembrane beta strand</keyword>
<evidence type="ECO:0000259" key="3">
    <source>
        <dbReference type="Pfam" id="PF07715"/>
    </source>
</evidence>
<evidence type="ECO:0000313" key="4">
    <source>
        <dbReference type="EMBL" id="QIP12982.1"/>
    </source>
</evidence>
<protein>
    <submittedName>
        <fullName evidence="4">TonB-dependent receptor</fullName>
    </submittedName>
</protein>
<dbReference type="InterPro" id="IPR012910">
    <property type="entry name" value="Plug_dom"/>
</dbReference>
<accession>A0A6G9AKI4</accession>
<keyword evidence="2" id="KW-0998">Cell outer membrane</keyword>
<evidence type="ECO:0000256" key="1">
    <source>
        <dbReference type="ARBA" id="ARBA00022729"/>
    </source>
</evidence>
<dbReference type="PANTHER" id="PTHR30069:SF29">
    <property type="entry name" value="HEMOGLOBIN AND HEMOGLOBIN-HAPTOGLOBIN-BINDING PROTEIN 1-RELATED"/>
    <property type="match status" value="1"/>
</dbReference>
<keyword evidence="1" id="KW-0732">Signal</keyword>
<dbReference type="RefSeq" id="WP_167207617.1">
    <property type="nucleotide sequence ID" value="NZ_CP050063.1"/>
</dbReference>
<keyword evidence="4" id="KW-0675">Receptor</keyword>
<name>A0A6G9AKI4_9BACT</name>
<comment type="subcellular location">
    <subcellularLocation>
        <location evidence="2">Cell outer membrane</location>
        <topology evidence="2">Multi-pass membrane protein</topology>
    </subcellularLocation>
</comment>
<reference evidence="4 5" key="1">
    <citation type="submission" date="2020-03" db="EMBL/GenBank/DDBJ databases">
        <authorList>
            <person name="Kim M.K."/>
        </authorList>
    </citation>
    <scope>NUCLEOTIDE SEQUENCE [LARGE SCALE GENOMIC DNA]</scope>
    <source>
        <strain evidence="4 5">BT328</strain>
    </source>
</reference>
<keyword evidence="2" id="KW-0812">Transmembrane</keyword>